<evidence type="ECO:0000256" key="2">
    <source>
        <dbReference type="ARBA" id="ARBA00001946"/>
    </source>
</evidence>
<dbReference type="GO" id="GO:0005829">
    <property type="term" value="C:cytosol"/>
    <property type="evidence" value="ECO:0007669"/>
    <property type="project" value="TreeGrafter"/>
</dbReference>
<evidence type="ECO:0000313" key="12">
    <source>
        <dbReference type="Proteomes" id="UP000202259"/>
    </source>
</evidence>
<keyword evidence="6 10" id="KW-0479">Metal-binding</keyword>
<dbReference type="PANTHER" id="PTHR43434:SF1">
    <property type="entry name" value="PHOSPHOGLYCOLATE PHOSPHATASE"/>
    <property type="match status" value="1"/>
</dbReference>
<sequence>MTTPENKSVLLFDLDGTLVDSAPDLAAAINEMLVTLGLKVFPQDKIRSWVGNGARTLVERALHHSLKDNVAANDKYSEEEVNSAVAIFLKYYQRNLCVESVLYTGVKTTLLALKKQGYRLAIITNKPAEFIEPIVTGFGLSGIFELQLGGDSLKERKPHPLPLLYASTALNVSVNECIMIGDSKNDILAAKAANMQSIGLTYGYNYGEKISVYQPDWCLETFEELLPLFT</sequence>
<dbReference type="Proteomes" id="UP000202259">
    <property type="component" value="Chromosome"/>
</dbReference>
<evidence type="ECO:0000256" key="7">
    <source>
        <dbReference type="ARBA" id="ARBA00022801"/>
    </source>
</evidence>
<dbReference type="NCBIfam" id="NF009695">
    <property type="entry name" value="PRK13222.1-2"/>
    <property type="match status" value="1"/>
</dbReference>
<dbReference type="InterPro" id="IPR036412">
    <property type="entry name" value="HAD-like_sf"/>
</dbReference>
<dbReference type="HAMAP" id="MF_00495">
    <property type="entry name" value="GPH_hydrolase_bact"/>
    <property type="match status" value="1"/>
</dbReference>
<feature type="active site" description="Nucleophile" evidence="10">
    <location>
        <position position="13"/>
    </location>
</feature>
<evidence type="ECO:0000256" key="5">
    <source>
        <dbReference type="ARBA" id="ARBA00013078"/>
    </source>
</evidence>
<gene>
    <name evidence="11" type="ORF">B5D82_13775</name>
</gene>
<feature type="binding site" evidence="10">
    <location>
        <position position="15"/>
    </location>
    <ligand>
        <name>Mg(2+)</name>
        <dbReference type="ChEBI" id="CHEBI:18420"/>
    </ligand>
</feature>
<dbReference type="Gene3D" id="3.40.50.1000">
    <property type="entry name" value="HAD superfamily/HAD-like"/>
    <property type="match status" value="1"/>
</dbReference>
<dbReference type="GO" id="GO:0046872">
    <property type="term" value="F:metal ion binding"/>
    <property type="evidence" value="ECO:0007669"/>
    <property type="project" value="UniProtKB-KW"/>
</dbReference>
<protein>
    <recommendedName>
        <fullName evidence="5 10">Phosphoglycolate phosphatase</fullName>
        <shortName evidence="10">PGP</shortName>
        <shortName evidence="10">PGPase</shortName>
        <ecNumber evidence="5 10">3.1.3.18</ecNumber>
    </recommendedName>
</protein>
<dbReference type="InterPro" id="IPR037512">
    <property type="entry name" value="PGPase_prok"/>
</dbReference>
<comment type="catalytic activity">
    <reaction evidence="1 10">
        <text>2-phosphoglycolate + H2O = glycolate + phosphate</text>
        <dbReference type="Rhea" id="RHEA:14369"/>
        <dbReference type="ChEBI" id="CHEBI:15377"/>
        <dbReference type="ChEBI" id="CHEBI:29805"/>
        <dbReference type="ChEBI" id="CHEBI:43474"/>
        <dbReference type="ChEBI" id="CHEBI:58033"/>
        <dbReference type="EC" id="3.1.3.18"/>
    </reaction>
</comment>
<dbReference type="Gene3D" id="1.10.150.240">
    <property type="entry name" value="Putative phosphatase, domain 2"/>
    <property type="match status" value="1"/>
</dbReference>
<dbReference type="Pfam" id="PF13419">
    <property type="entry name" value="HAD_2"/>
    <property type="match status" value="1"/>
</dbReference>
<dbReference type="PRINTS" id="PR00413">
    <property type="entry name" value="HADHALOGNASE"/>
</dbReference>
<dbReference type="NCBIfam" id="TIGR01509">
    <property type="entry name" value="HAD-SF-IA-v3"/>
    <property type="match status" value="1"/>
</dbReference>
<keyword evidence="8 10" id="KW-0460">Magnesium</keyword>
<dbReference type="SUPFAM" id="SSF56784">
    <property type="entry name" value="HAD-like"/>
    <property type="match status" value="1"/>
</dbReference>
<comment type="function">
    <text evidence="10">Specifically catalyzes the dephosphorylation of 2-phosphoglycolate. Is involved in the dissimilation of the intracellular 2-phosphoglycolate formed during the DNA repair of 3'-phosphoglycolate ends, a major class of DNA lesions induced by oxidative stress.</text>
</comment>
<keyword evidence="7 10" id="KW-0378">Hydrolase</keyword>
<dbReference type="NCBIfam" id="TIGR01449">
    <property type="entry name" value="PGP_bact"/>
    <property type="match status" value="1"/>
</dbReference>
<evidence type="ECO:0000256" key="10">
    <source>
        <dbReference type="HAMAP-Rule" id="MF_00495"/>
    </source>
</evidence>
<dbReference type="UniPathway" id="UPA00865">
    <property type="reaction ID" value="UER00834"/>
</dbReference>
<dbReference type="AlphaFoldDB" id="A0A222GA36"/>
<dbReference type="GO" id="GO:0005975">
    <property type="term" value="P:carbohydrate metabolic process"/>
    <property type="evidence" value="ECO:0007669"/>
    <property type="project" value="InterPro"/>
</dbReference>
<dbReference type="SFLD" id="SFLDS00003">
    <property type="entry name" value="Haloacid_Dehalogenase"/>
    <property type="match status" value="1"/>
</dbReference>
<dbReference type="GO" id="GO:0006281">
    <property type="term" value="P:DNA repair"/>
    <property type="evidence" value="ECO:0007669"/>
    <property type="project" value="TreeGrafter"/>
</dbReference>
<feature type="binding site" evidence="10">
    <location>
        <position position="13"/>
    </location>
    <ligand>
        <name>Mg(2+)</name>
        <dbReference type="ChEBI" id="CHEBI:18420"/>
    </ligand>
</feature>
<evidence type="ECO:0000256" key="1">
    <source>
        <dbReference type="ARBA" id="ARBA00000830"/>
    </source>
</evidence>
<keyword evidence="12" id="KW-1185">Reference proteome</keyword>
<keyword evidence="9 10" id="KW-0119">Carbohydrate metabolism</keyword>
<comment type="similarity">
    <text evidence="4 10">Belongs to the HAD-like hydrolase superfamily. CbbY/CbbZ/Gph/YieH family.</text>
</comment>
<dbReference type="NCBIfam" id="TIGR01549">
    <property type="entry name" value="HAD-SF-IA-v1"/>
    <property type="match status" value="1"/>
</dbReference>
<dbReference type="SFLD" id="SFLDG01129">
    <property type="entry name" value="C1.5:_HAD__Beta-PGM__Phosphata"/>
    <property type="match status" value="1"/>
</dbReference>
<evidence type="ECO:0000313" key="11">
    <source>
        <dbReference type="EMBL" id="ASP48739.1"/>
    </source>
</evidence>
<dbReference type="PANTHER" id="PTHR43434">
    <property type="entry name" value="PHOSPHOGLYCOLATE PHOSPHATASE"/>
    <property type="match status" value="1"/>
</dbReference>
<evidence type="ECO:0000256" key="6">
    <source>
        <dbReference type="ARBA" id="ARBA00022723"/>
    </source>
</evidence>
<organism evidence="11 12">
    <name type="scientific">Cognaticolwellia beringensis</name>
    <dbReference type="NCBI Taxonomy" id="1967665"/>
    <lineage>
        <taxon>Bacteria</taxon>
        <taxon>Pseudomonadati</taxon>
        <taxon>Pseudomonadota</taxon>
        <taxon>Gammaproteobacteria</taxon>
        <taxon>Alteromonadales</taxon>
        <taxon>Colwelliaceae</taxon>
        <taxon>Cognaticolwellia</taxon>
    </lineage>
</organism>
<evidence type="ECO:0000256" key="9">
    <source>
        <dbReference type="ARBA" id="ARBA00023277"/>
    </source>
</evidence>
<dbReference type="SFLD" id="SFLDG01135">
    <property type="entry name" value="C1.5.6:_HAD__Beta-PGM__Phospha"/>
    <property type="match status" value="1"/>
</dbReference>
<dbReference type="FunFam" id="3.40.50.1000:FF:000022">
    <property type="entry name" value="Phosphoglycolate phosphatase"/>
    <property type="match status" value="1"/>
</dbReference>
<dbReference type="GO" id="GO:0046295">
    <property type="term" value="P:glycolate biosynthetic process"/>
    <property type="evidence" value="ECO:0007669"/>
    <property type="project" value="UniProtKB-UniRule"/>
</dbReference>
<dbReference type="InterPro" id="IPR023214">
    <property type="entry name" value="HAD_sf"/>
</dbReference>
<comment type="pathway">
    <text evidence="3 10">Organic acid metabolism; glycolate biosynthesis; glycolate from 2-phosphoglycolate: step 1/1.</text>
</comment>
<evidence type="ECO:0000256" key="8">
    <source>
        <dbReference type="ARBA" id="ARBA00022842"/>
    </source>
</evidence>
<dbReference type="OrthoDB" id="9776368at2"/>
<evidence type="ECO:0000256" key="3">
    <source>
        <dbReference type="ARBA" id="ARBA00004818"/>
    </source>
</evidence>
<comment type="cofactor">
    <cofactor evidence="2 10">
        <name>Mg(2+)</name>
        <dbReference type="ChEBI" id="CHEBI:18420"/>
    </cofactor>
</comment>
<dbReference type="KEGG" id="cber:B5D82_13775"/>
<dbReference type="RefSeq" id="WP_081152315.1">
    <property type="nucleotide sequence ID" value="NZ_CP020465.1"/>
</dbReference>
<reference evidence="11 12" key="1">
    <citation type="submission" date="2017-08" db="EMBL/GenBank/DDBJ databases">
        <title>Complete genome of Colwellia sp. NB097-1, a psychrophile bacterium ioslated from Bering Sea.</title>
        <authorList>
            <person name="Chen X."/>
        </authorList>
    </citation>
    <scope>NUCLEOTIDE SEQUENCE [LARGE SCALE GENOMIC DNA]</scope>
    <source>
        <strain evidence="11 12">NB097-1</strain>
    </source>
</reference>
<dbReference type="InterPro" id="IPR041492">
    <property type="entry name" value="HAD_2"/>
</dbReference>
<dbReference type="InterPro" id="IPR050155">
    <property type="entry name" value="HAD-like_hydrolase_sf"/>
</dbReference>
<accession>A0A222GA36</accession>
<dbReference type="InterPro" id="IPR023198">
    <property type="entry name" value="PGP-like_dom2"/>
</dbReference>
<dbReference type="EC" id="3.1.3.18" evidence="5 10"/>
<dbReference type="InterPro" id="IPR006439">
    <property type="entry name" value="HAD-SF_hydro_IA"/>
</dbReference>
<dbReference type="CDD" id="cd16417">
    <property type="entry name" value="HAD_PGPase"/>
    <property type="match status" value="1"/>
</dbReference>
<feature type="binding site" evidence="10">
    <location>
        <position position="182"/>
    </location>
    <ligand>
        <name>Mg(2+)</name>
        <dbReference type="ChEBI" id="CHEBI:18420"/>
    </ligand>
</feature>
<dbReference type="GO" id="GO:0008967">
    <property type="term" value="F:phosphoglycolate phosphatase activity"/>
    <property type="evidence" value="ECO:0007669"/>
    <property type="project" value="UniProtKB-UniRule"/>
</dbReference>
<evidence type="ECO:0000256" key="4">
    <source>
        <dbReference type="ARBA" id="ARBA00006171"/>
    </source>
</evidence>
<name>A0A222GA36_9GAMM</name>
<proteinExistence type="inferred from homology"/>
<dbReference type="EMBL" id="CP020465">
    <property type="protein sequence ID" value="ASP48739.1"/>
    <property type="molecule type" value="Genomic_DNA"/>
</dbReference>